<name>A0ABU9CIB0_9BURK</name>
<evidence type="ECO:0000313" key="1">
    <source>
        <dbReference type="EMBL" id="MEK8050297.1"/>
    </source>
</evidence>
<accession>A0ABU9CIB0</accession>
<proteinExistence type="predicted"/>
<organism evidence="1 2">
    <name type="scientific">Pseudaquabacterium inlustre</name>
    <dbReference type="NCBI Taxonomy" id="2984192"/>
    <lineage>
        <taxon>Bacteria</taxon>
        <taxon>Pseudomonadati</taxon>
        <taxon>Pseudomonadota</taxon>
        <taxon>Betaproteobacteria</taxon>
        <taxon>Burkholderiales</taxon>
        <taxon>Sphaerotilaceae</taxon>
        <taxon>Pseudaquabacterium</taxon>
    </lineage>
</organism>
<dbReference type="PIRSF" id="PIRSF009151">
    <property type="entry name" value="DUF779"/>
    <property type="match status" value="1"/>
</dbReference>
<gene>
    <name evidence="1" type="ORF">AACH10_08600</name>
</gene>
<sequence>MTEPIPRVLATPAALALIERLRQQHGEILFYQSHGCCAGSAPMCFTVQELALNQDDRQLGEVAGVPVYASAAQCDYLAGLQMTLDVAPGDSGSFGLEDGSGQHFTARFRLWADDELPRRMPITPARPAPGGG</sequence>
<comment type="caution">
    <text evidence="1">The sequence shown here is derived from an EMBL/GenBank/DDBJ whole genome shotgun (WGS) entry which is preliminary data.</text>
</comment>
<evidence type="ECO:0000313" key="2">
    <source>
        <dbReference type="Proteomes" id="UP001365405"/>
    </source>
</evidence>
<dbReference type="Pfam" id="PF05610">
    <property type="entry name" value="DUF779"/>
    <property type="match status" value="1"/>
</dbReference>
<dbReference type="Proteomes" id="UP001365405">
    <property type="component" value="Unassembled WGS sequence"/>
</dbReference>
<dbReference type="RefSeq" id="WP_341409981.1">
    <property type="nucleotide sequence ID" value="NZ_JBBUTH010000004.1"/>
</dbReference>
<reference evidence="1 2" key="1">
    <citation type="submission" date="2024-04" db="EMBL/GenBank/DDBJ databases">
        <title>Novel species of the genus Ideonella isolated from streams.</title>
        <authorList>
            <person name="Lu H."/>
        </authorList>
    </citation>
    <scope>NUCLEOTIDE SEQUENCE [LARGE SCALE GENOMIC DNA]</scope>
    <source>
        <strain evidence="1 2">DXS22W</strain>
    </source>
</reference>
<protein>
    <submittedName>
        <fullName evidence="1">DUF779 domain-containing protein</fullName>
    </submittedName>
</protein>
<keyword evidence="2" id="KW-1185">Reference proteome</keyword>
<dbReference type="EMBL" id="JBBUTH010000004">
    <property type="protein sequence ID" value="MEK8050297.1"/>
    <property type="molecule type" value="Genomic_DNA"/>
</dbReference>
<dbReference type="InterPro" id="IPR008497">
    <property type="entry name" value="DUF779"/>
</dbReference>